<dbReference type="InterPro" id="IPR036291">
    <property type="entry name" value="NAD(P)-bd_dom_sf"/>
</dbReference>
<proteinExistence type="predicted"/>
<dbReference type="GO" id="GO:0016491">
    <property type="term" value="F:oxidoreductase activity"/>
    <property type="evidence" value="ECO:0007669"/>
    <property type="project" value="InterPro"/>
</dbReference>
<dbReference type="GO" id="GO:0004312">
    <property type="term" value="F:fatty acid synthase activity"/>
    <property type="evidence" value="ECO:0007669"/>
    <property type="project" value="TreeGrafter"/>
</dbReference>
<dbReference type="PANTHER" id="PTHR43775">
    <property type="entry name" value="FATTY ACID SYNTHASE"/>
    <property type="match status" value="1"/>
</dbReference>
<keyword evidence="1" id="KW-0596">Phosphopantetheine</keyword>
<evidence type="ECO:0000259" key="4">
    <source>
        <dbReference type="SMART" id="SM00829"/>
    </source>
</evidence>
<dbReference type="GO" id="GO:0006633">
    <property type="term" value="P:fatty acid biosynthetic process"/>
    <property type="evidence" value="ECO:0007669"/>
    <property type="project" value="TreeGrafter"/>
</dbReference>
<dbReference type="OrthoDB" id="9778690at2"/>
<dbReference type="Proteomes" id="UP000185696">
    <property type="component" value="Unassembled WGS sequence"/>
</dbReference>
<dbReference type="Pfam" id="PF13602">
    <property type="entry name" value="ADH_zinc_N_2"/>
    <property type="match status" value="1"/>
</dbReference>
<feature type="domain" description="Enoyl reductase (ER)" evidence="4">
    <location>
        <begin position="1"/>
        <end position="305"/>
    </location>
</feature>
<dbReference type="InterPro" id="IPR013154">
    <property type="entry name" value="ADH-like_N"/>
</dbReference>
<protein>
    <recommendedName>
        <fullName evidence="4">Enoyl reductase (ER) domain-containing protein</fullName>
    </recommendedName>
</protein>
<comment type="caution">
    <text evidence="5">The sequence shown here is derived from an EMBL/GenBank/DDBJ whole genome shotgun (WGS) entry which is preliminary data.</text>
</comment>
<keyword evidence="6" id="KW-1185">Reference proteome</keyword>
<keyword evidence="3" id="KW-0808">Transferase</keyword>
<dbReference type="Gene3D" id="3.90.180.10">
    <property type="entry name" value="Medium-chain alcohol dehydrogenases, catalytic domain"/>
    <property type="match status" value="1"/>
</dbReference>
<dbReference type="InterPro" id="IPR002364">
    <property type="entry name" value="Quin_OxRdtase/zeta-crystal_CS"/>
</dbReference>
<dbReference type="FunFam" id="3.40.50.720:FF:000209">
    <property type="entry name" value="Polyketide synthase Pks12"/>
    <property type="match status" value="1"/>
</dbReference>
<organism evidence="5 6">
    <name type="scientific">Actinophytocola xinjiangensis</name>
    <dbReference type="NCBI Taxonomy" id="485602"/>
    <lineage>
        <taxon>Bacteria</taxon>
        <taxon>Bacillati</taxon>
        <taxon>Actinomycetota</taxon>
        <taxon>Actinomycetes</taxon>
        <taxon>Pseudonocardiales</taxon>
        <taxon>Pseudonocardiaceae</taxon>
    </lineage>
</organism>
<dbReference type="InterPro" id="IPR050091">
    <property type="entry name" value="PKS_NRPS_Biosynth_Enz"/>
</dbReference>
<dbReference type="SMART" id="SM00829">
    <property type="entry name" value="PKS_ER"/>
    <property type="match status" value="1"/>
</dbReference>
<dbReference type="AlphaFoldDB" id="A0A7Z0WSA5"/>
<dbReference type="EMBL" id="MSIF01000001">
    <property type="protein sequence ID" value="OLF14420.1"/>
    <property type="molecule type" value="Genomic_DNA"/>
</dbReference>
<gene>
    <name evidence="5" type="ORF">BLA60_04685</name>
</gene>
<dbReference type="FunFam" id="3.90.180.10:FF:000032">
    <property type="entry name" value="Probable polyketide synthase pks1"/>
    <property type="match status" value="1"/>
</dbReference>
<reference evidence="5 6" key="1">
    <citation type="submission" date="2016-12" db="EMBL/GenBank/DDBJ databases">
        <title>The draft genome sequence of Actinophytocola xinjiangensis.</title>
        <authorList>
            <person name="Wang W."/>
            <person name="Yuan L."/>
        </authorList>
    </citation>
    <scope>NUCLEOTIDE SEQUENCE [LARGE SCALE GENOMIC DNA]</scope>
    <source>
        <strain evidence="5 6">CGMCC 4.4663</strain>
    </source>
</reference>
<evidence type="ECO:0000256" key="3">
    <source>
        <dbReference type="ARBA" id="ARBA00022679"/>
    </source>
</evidence>
<dbReference type="InterPro" id="IPR020843">
    <property type="entry name" value="ER"/>
</dbReference>
<dbReference type="CDD" id="cd05195">
    <property type="entry name" value="enoyl_red"/>
    <property type="match status" value="1"/>
</dbReference>
<dbReference type="GO" id="GO:0008270">
    <property type="term" value="F:zinc ion binding"/>
    <property type="evidence" value="ECO:0007669"/>
    <property type="project" value="InterPro"/>
</dbReference>
<name>A0A7Z0WSA5_9PSEU</name>
<evidence type="ECO:0000256" key="1">
    <source>
        <dbReference type="ARBA" id="ARBA00022450"/>
    </source>
</evidence>
<sequence length="344" mass="36718">MIENLALTAHPEALGPLLPHQVRVDVRAAGVNFRDLLTILGLYPGRQGLGLEGAGVVVEVGTAVTGVAPGDRVMGLLPGGFGPTAVTDHRSLTRVPAGWSFVEAASTPVAFLTAYYALVHLAPVRPGESLLVHSAAGGVGLAATQLARHRGVEVFGTAHPRKWDVLRAEGIGEDRLASSRTVEFEDKFRRTTRGRGVDVVLNSLAGEFVDASLRLLSRGGRFVEMGKTDIREAAWVERTYPGLSYRRFVLTDAGPGLVRRMLSEVVDLFSSGALRLLPVTTWSILQAPEAFRFLSQARHIGKIVLTIPQGRSGAAASRTGSAPPCCPDAVSTEFASHRCSRCSR</sequence>
<accession>A0A7Z0WSA5</accession>
<dbReference type="PROSITE" id="PS01162">
    <property type="entry name" value="QOR_ZETA_CRYSTAL"/>
    <property type="match status" value="1"/>
</dbReference>
<dbReference type="SUPFAM" id="SSF50129">
    <property type="entry name" value="GroES-like"/>
    <property type="match status" value="1"/>
</dbReference>
<evidence type="ECO:0000313" key="5">
    <source>
        <dbReference type="EMBL" id="OLF14420.1"/>
    </source>
</evidence>
<dbReference type="SUPFAM" id="SSF51735">
    <property type="entry name" value="NAD(P)-binding Rossmann-fold domains"/>
    <property type="match status" value="1"/>
</dbReference>
<dbReference type="Pfam" id="PF08240">
    <property type="entry name" value="ADH_N"/>
    <property type="match status" value="1"/>
</dbReference>
<evidence type="ECO:0000256" key="2">
    <source>
        <dbReference type="ARBA" id="ARBA00022553"/>
    </source>
</evidence>
<dbReference type="InterPro" id="IPR011032">
    <property type="entry name" value="GroES-like_sf"/>
</dbReference>
<keyword evidence="2" id="KW-0597">Phosphoprotein</keyword>
<dbReference type="PANTHER" id="PTHR43775:SF51">
    <property type="entry name" value="INACTIVE PHENOLPHTHIOCEROL SYNTHESIS POLYKETIDE SYNTHASE TYPE I PKS1-RELATED"/>
    <property type="match status" value="1"/>
</dbReference>
<evidence type="ECO:0000313" key="6">
    <source>
        <dbReference type="Proteomes" id="UP000185696"/>
    </source>
</evidence>